<keyword evidence="1" id="KW-0472">Membrane</keyword>
<dbReference type="EMBL" id="HM114312">
    <property type="protein sequence ID" value="ADI60318.1"/>
    <property type="molecule type" value="Genomic_RNA"/>
</dbReference>
<dbReference type="Pfam" id="PF02340">
    <property type="entry name" value="PRRSV_Env"/>
    <property type="match status" value="1"/>
</dbReference>
<proteinExistence type="predicted"/>
<sequence length="257" mass="29588">MKWGLFKASLTKLANFLWMLSRNFWCPLLISSYFWPLCLASQSPVGWWSYASDWFAPRYSVRALPFTLSNYRRSYEAFLSQCQVDIPTWGVKHPLGVLWHHKVSTLIDEMVSRRMYRIMEKAGQAAWKQVVSEATLSRISGLDVVAHFQHLAAIEAETCKYLASRLPMLHNLRLTGSNVTIVYNSTLDQVFAIFPTPGSRPKLDHDFQQWLIAVHSSIFSSVAASCTLFVVLWLRIPMLRSVFGFRWLGATFLLNSW</sequence>
<evidence type="ECO:0000313" key="2">
    <source>
        <dbReference type="EMBL" id="ADI60318.1"/>
    </source>
</evidence>
<evidence type="ECO:0000256" key="1">
    <source>
        <dbReference type="SAM" id="Phobius"/>
    </source>
</evidence>
<keyword evidence="1" id="KW-0812">Transmembrane</keyword>
<organism evidence="2">
    <name type="scientific">Porcine reproductive and respiratory syndrome virus</name>
    <name type="common">PRRSV</name>
    <dbReference type="NCBI Taxonomy" id="28344"/>
    <lineage>
        <taxon>Viruses</taxon>
        <taxon>Riboviria</taxon>
        <taxon>Orthornavirae</taxon>
        <taxon>Pisuviricota</taxon>
        <taxon>Pisoniviricetes</taxon>
        <taxon>Nidovirales</taxon>
        <taxon>Arnidovirineae</taxon>
        <taxon>Arteriviridae</taxon>
        <taxon>Variarterivirinae</taxon>
        <taxon>Betaarterivirus</taxon>
        <taxon>Ampobartevirus</taxon>
        <taxon>Betaarterivirus americense</taxon>
    </lineage>
</organism>
<organismHost>
    <name type="scientific">Sus scrofa</name>
    <name type="common">Pig</name>
    <dbReference type="NCBI Taxonomy" id="9823"/>
</organismHost>
<reference evidence="2" key="1">
    <citation type="submission" date="2010-04" db="EMBL/GenBank/DDBJ databases">
        <title>Separation and identification of Porcine reproductive and respiratory syndrome virus.</title>
        <authorList>
            <person name="Che Y."/>
            <person name="Huang M."/>
            <person name="Zheng M."/>
            <person name="Chen S."/>
        </authorList>
    </citation>
    <scope>NUCLEOTIDE SEQUENCE</scope>
    <source>
        <strain evidence="2">FJ0701</strain>
    </source>
</reference>
<protein>
    <submittedName>
        <fullName evidence="2">Glycosylated membrane protein 2a</fullName>
    </submittedName>
</protein>
<keyword evidence="1" id="KW-1133">Transmembrane helix</keyword>
<accession>D7RPL0</accession>
<feature type="transmembrane region" description="Helical" evidence="1">
    <location>
        <begin position="210"/>
        <end position="234"/>
    </location>
</feature>
<dbReference type="InterPro" id="IPR003434">
    <property type="entry name" value="Arteri_GP2a"/>
</dbReference>
<name>D7RPL0_PRRSV</name>